<keyword evidence="2" id="KW-0805">Transcription regulation</keyword>
<accession>A0AA86SVL1</accession>
<dbReference type="Gramene" id="rna-AYBTSS11_LOCUS16381">
    <property type="protein sequence ID" value="CAJ1955909.1"/>
    <property type="gene ID" value="gene-AYBTSS11_LOCUS16381"/>
</dbReference>
<feature type="domain" description="TCP" evidence="6">
    <location>
        <begin position="40"/>
        <end position="94"/>
    </location>
</feature>
<keyword evidence="3" id="KW-0238">DNA-binding</keyword>
<evidence type="ECO:0000313" key="8">
    <source>
        <dbReference type="Proteomes" id="UP001189624"/>
    </source>
</evidence>
<dbReference type="PANTHER" id="PTHR31072:SF243">
    <property type="entry name" value="TRANSCRIPTION FACTOR PCF1-LIKE"/>
    <property type="match status" value="1"/>
</dbReference>
<protein>
    <recommendedName>
        <fullName evidence="6">TCP domain-containing protein</fullName>
    </recommendedName>
</protein>
<dbReference type="PROSITE" id="PS51369">
    <property type="entry name" value="TCP"/>
    <property type="match status" value="1"/>
</dbReference>
<dbReference type="PANTHER" id="PTHR31072">
    <property type="entry name" value="TRANSCRIPTION FACTOR TCP4-RELATED"/>
    <property type="match status" value="1"/>
</dbReference>
<keyword evidence="8" id="KW-1185">Reference proteome</keyword>
<evidence type="ECO:0000256" key="3">
    <source>
        <dbReference type="ARBA" id="ARBA00023125"/>
    </source>
</evidence>
<evidence type="ECO:0000256" key="5">
    <source>
        <dbReference type="ARBA" id="ARBA00023242"/>
    </source>
</evidence>
<evidence type="ECO:0000256" key="1">
    <source>
        <dbReference type="ARBA" id="ARBA00004123"/>
    </source>
</evidence>
<dbReference type="GO" id="GO:0003700">
    <property type="term" value="F:DNA-binding transcription factor activity"/>
    <property type="evidence" value="ECO:0007669"/>
    <property type="project" value="InterPro"/>
</dbReference>
<dbReference type="InterPro" id="IPR005333">
    <property type="entry name" value="Transcription_factor_TCP"/>
</dbReference>
<evidence type="ECO:0000313" key="7">
    <source>
        <dbReference type="EMBL" id="CAJ1955909.1"/>
    </source>
</evidence>
<keyword evidence="5" id="KW-0539">Nucleus</keyword>
<comment type="subcellular location">
    <subcellularLocation>
        <location evidence="1">Nucleus</location>
    </subcellularLocation>
</comment>
<gene>
    <name evidence="7" type="ORF">AYBTSS11_LOCUS16381</name>
</gene>
<dbReference type="EMBL" id="OY731402">
    <property type="protein sequence ID" value="CAJ1955909.1"/>
    <property type="molecule type" value="Genomic_DNA"/>
</dbReference>
<evidence type="ECO:0000256" key="2">
    <source>
        <dbReference type="ARBA" id="ARBA00023015"/>
    </source>
</evidence>
<dbReference type="AlphaFoldDB" id="A0AA86SVL1"/>
<keyword evidence="4" id="KW-0804">Transcription</keyword>
<dbReference type="Proteomes" id="UP001189624">
    <property type="component" value="Chromosome 5"/>
</dbReference>
<dbReference type="InterPro" id="IPR017887">
    <property type="entry name" value="TF_TCP_subgr"/>
</dbReference>
<reference evidence="7" key="1">
    <citation type="submission" date="2023-10" db="EMBL/GenBank/DDBJ databases">
        <authorList>
            <person name="Domelevo Entfellner J.-B."/>
        </authorList>
    </citation>
    <scope>NUCLEOTIDE SEQUENCE</scope>
</reference>
<proteinExistence type="predicted"/>
<evidence type="ECO:0000256" key="4">
    <source>
        <dbReference type="ARBA" id="ARBA00023163"/>
    </source>
</evidence>
<evidence type="ECO:0000259" key="6">
    <source>
        <dbReference type="PROSITE" id="PS51369"/>
    </source>
</evidence>
<dbReference type="GO" id="GO:0005634">
    <property type="term" value="C:nucleus"/>
    <property type="evidence" value="ECO:0007669"/>
    <property type="project" value="UniProtKB-SubCell"/>
</dbReference>
<dbReference type="Pfam" id="PF03634">
    <property type="entry name" value="TCP"/>
    <property type="match status" value="1"/>
</dbReference>
<dbReference type="GO" id="GO:0043565">
    <property type="term" value="F:sequence-specific DNA binding"/>
    <property type="evidence" value="ECO:0007669"/>
    <property type="project" value="TreeGrafter"/>
</dbReference>
<organism evidence="7 8">
    <name type="scientific">Sphenostylis stenocarpa</name>
    <dbReference type="NCBI Taxonomy" id="92480"/>
    <lineage>
        <taxon>Eukaryota</taxon>
        <taxon>Viridiplantae</taxon>
        <taxon>Streptophyta</taxon>
        <taxon>Embryophyta</taxon>
        <taxon>Tracheophyta</taxon>
        <taxon>Spermatophyta</taxon>
        <taxon>Magnoliopsida</taxon>
        <taxon>eudicotyledons</taxon>
        <taxon>Gunneridae</taxon>
        <taxon>Pentapetalae</taxon>
        <taxon>rosids</taxon>
        <taxon>fabids</taxon>
        <taxon>Fabales</taxon>
        <taxon>Fabaceae</taxon>
        <taxon>Papilionoideae</taxon>
        <taxon>50 kb inversion clade</taxon>
        <taxon>NPAAA clade</taxon>
        <taxon>indigoferoid/millettioid clade</taxon>
        <taxon>Phaseoleae</taxon>
        <taxon>Sphenostylis</taxon>
    </lineage>
</organism>
<name>A0AA86SVL1_9FABA</name>
<sequence>MNVMNSVTDKISVERGYGSFQGNEGPSMVQNKGPPSLAIKKDRHIKVNGRDRRVRLSPMSAARIFQLTRELGKKTDGETIEWLLHKAEPAIIAATGTGVMPSTTCMANTATTATTCMANTTVSEPPDPIPDEDANLVRGAASPTTEEHISLFPFDFDSAQSDLGFLDN</sequence>